<dbReference type="AlphaFoldDB" id="A0A7C4JK23"/>
<evidence type="ECO:0000313" key="5">
    <source>
        <dbReference type="EMBL" id="HGQ64878.1"/>
    </source>
</evidence>
<dbReference type="PANTHER" id="PTHR43637:SF1">
    <property type="entry name" value="UPF0273 PROTEIN TM_0370"/>
    <property type="match status" value="1"/>
</dbReference>
<evidence type="ECO:0000259" key="3">
    <source>
        <dbReference type="Pfam" id="PF06745"/>
    </source>
</evidence>
<dbReference type="Pfam" id="PF06745">
    <property type="entry name" value="ATPase"/>
    <property type="match status" value="1"/>
</dbReference>
<evidence type="ECO:0000256" key="1">
    <source>
        <dbReference type="ARBA" id="ARBA00022741"/>
    </source>
</evidence>
<feature type="domain" description="KaiC-like" evidence="3">
    <location>
        <begin position="10"/>
        <end position="221"/>
    </location>
</feature>
<dbReference type="EMBL" id="DTCK01000002">
    <property type="protein sequence ID" value="HGQ35054.1"/>
    <property type="molecule type" value="Genomic_DNA"/>
</dbReference>
<protein>
    <recommendedName>
        <fullName evidence="3">KaiC-like domain-containing protein</fullName>
    </recommendedName>
</protein>
<organism evidence="5">
    <name type="scientific">Ignisphaera aggregans</name>
    <dbReference type="NCBI Taxonomy" id="334771"/>
    <lineage>
        <taxon>Archaea</taxon>
        <taxon>Thermoproteota</taxon>
        <taxon>Thermoprotei</taxon>
        <taxon>Desulfurococcales</taxon>
        <taxon>Desulfurococcaceae</taxon>
        <taxon>Ignisphaera</taxon>
    </lineage>
</organism>
<dbReference type="EMBL" id="DTBD01000056">
    <property type="protein sequence ID" value="HGQ64878.1"/>
    <property type="molecule type" value="Genomic_DNA"/>
</dbReference>
<dbReference type="InterPro" id="IPR014774">
    <property type="entry name" value="KaiC-like_dom"/>
</dbReference>
<keyword evidence="2" id="KW-0067">ATP-binding</keyword>
<sequence>MNYVFGEDTIDMLLVEGIDPGTLLLILGHPGAGKTTFAVKMLYENVMRYHVKGVYISFAETKEKICSFMKRLNVDLKLAESKGLIEFIQMPTVAGKELLDVITSVLGKKIINEGYSIAVIDSITPLLNVVTTDEARAYLHTTLYNTMSSTKTLLILIADMPFAAETVDLKGLEFIADAVFVFKTRIEKGLIHRFIEIRKFRGRPIPAAEIPFSIDDGIGIRTLISPAYLRTPYTASTISYRDTCSDKLWDPILAGSYIGIISECNVIPPSILAMILRLIHSYGLYYGIVSFKEVPEALKNLLANIARVLKVPPHYILQKSVFIESLNPSAYSTQQVDAFLRSLLEQNVNVIIIHGAESLYLYHDPLHVDRILNSISIYAKSGNSVLIEFIDNIYTSTQLMRYNVIHRVQCLGDKVVHNVVRSRSIGVDLKSFTPISRIDDSMLIDCFEKHPIT</sequence>
<accession>A0A7C4JK23</accession>
<keyword evidence="1" id="KW-0547">Nucleotide-binding</keyword>
<gene>
    <name evidence="5" type="ORF">ENU08_06510</name>
    <name evidence="4" type="ORF">ENU41_00030</name>
</gene>
<evidence type="ECO:0000313" key="4">
    <source>
        <dbReference type="EMBL" id="HGQ35054.1"/>
    </source>
</evidence>
<reference evidence="5" key="1">
    <citation type="journal article" date="2020" name="mSystems">
        <title>Genome- and Community-Level Interaction Insights into Carbon Utilization and Element Cycling Functions of Hydrothermarchaeota in Hydrothermal Sediment.</title>
        <authorList>
            <person name="Zhou Z."/>
            <person name="Liu Y."/>
            <person name="Xu W."/>
            <person name="Pan J."/>
            <person name="Luo Z.H."/>
            <person name="Li M."/>
        </authorList>
    </citation>
    <scope>NUCLEOTIDE SEQUENCE [LARGE SCALE GENOMIC DNA]</scope>
    <source>
        <strain evidence="5">SpSt-637</strain>
        <strain evidence="4">SpSt-667</strain>
    </source>
</reference>
<dbReference type="GO" id="GO:0005524">
    <property type="term" value="F:ATP binding"/>
    <property type="evidence" value="ECO:0007669"/>
    <property type="project" value="UniProtKB-KW"/>
</dbReference>
<dbReference type="InterPro" id="IPR027417">
    <property type="entry name" value="P-loop_NTPase"/>
</dbReference>
<evidence type="ECO:0000256" key="2">
    <source>
        <dbReference type="ARBA" id="ARBA00022840"/>
    </source>
</evidence>
<dbReference type="PANTHER" id="PTHR43637">
    <property type="entry name" value="UPF0273 PROTEIN TM_0370"/>
    <property type="match status" value="1"/>
</dbReference>
<dbReference type="PRINTS" id="PR01874">
    <property type="entry name" value="DNAREPAIRADA"/>
</dbReference>
<dbReference type="Gene3D" id="3.40.50.300">
    <property type="entry name" value="P-loop containing nucleotide triphosphate hydrolases"/>
    <property type="match status" value="1"/>
</dbReference>
<name>A0A7C4JK23_9CREN</name>
<proteinExistence type="predicted"/>
<comment type="caution">
    <text evidence="5">The sequence shown here is derived from an EMBL/GenBank/DDBJ whole genome shotgun (WGS) entry which is preliminary data.</text>
</comment>
<dbReference type="SUPFAM" id="SSF52540">
    <property type="entry name" value="P-loop containing nucleoside triphosphate hydrolases"/>
    <property type="match status" value="1"/>
</dbReference>